<protein>
    <submittedName>
        <fullName evidence="1">Uncharacterized protein</fullName>
    </submittedName>
</protein>
<keyword evidence="2" id="KW-1185">Reference proteome</keyword>
<dbReference type="AlphaFoldDB" id="A0A9Q3PLP5"/>
<dbReference type="EMBL" id="AVOT02076649">
    <property type="protein sequence ID" value="MBW0564967.1"/>
    <property type="molecule type" value="Genomic_DNA"/>
</dbReference>
<name>A0A9Q3PLP5_9BASI</name>
<organism evidence="1 2">
    <name type="scientific">Austropuccinia psidii MF-1</name>
    <dbReference type="NCBI Taxonomy" id="1389203"/>
    <lineage>
        <taxon>Eukaryota</taxon>
        <taxon>Fungi</taxon>
        <taxon>Dikarya</taxon>
        <taxon>Basidiomycota</taxon>
        <taxon>Pucciniomycotina</taxon>
        <taxon>Pucciniomycetes</taxon>
        <taxon>Pucciniales</taxon>
        <taxon>Sphaerophragmiaceae</taxon>
        <taxon>Austropuccinia</taxon>
    </lineage>
</organism>
<gene>
    <name evidence="1" type="ORF">O181_104682</name>
</gene>
<sequence>MVDNKDKTRETLSEVTKKKNSCHNFGSTDQYANNCPKETKKIYAIEKAQEEETQGENCESDSMGVDIRYNSEDEKYPIEEFLVEYQEETEQELQEIQFEVGQLQETESRICANTHKMHRSSY</sequence>
<proteinExistence type="predicted"/>
<comment type="caution">
    <text evidence="1">The sequence shown here is derived from an EMBL/GenBank/DDBJ whole genome shotgun (WGS) entry which is preliminary data.</text>
</comment>
<evidence type="ECO:0000313" key="1">
    <source>
        <dbReference type="EMBL" id="MBW0564967.1"/>
    </source>
</evidence>
<accession>A0A9Q3PLP5</accession>
<evidence type="ECO:0000313" key="2">
    <source>
        <dbReference type="Proteomes" id="UP000765509"/>
    </source>
</evidence>
<dbReference type="Proteomes" id="UP000765509">
    <property type="component" value="Unassembled WGS sequence"/>
</dbReference>
<reference evidence="1" key="1">
    <citation type="submission" date="2021-03" db="EMBL/GenBank/DDBJ databases">
        <title>Draft genome sequence of rust myrtle Austropuccinia psidii MF-1, a brazilian biotype.</title>
        <authorList>
            <person name="Quecine M.C."/>
            <person name="Pachon D.M.R."/>
            <person name="Bonatelli M.L."/>
            <person name="Correr F.H."/>
            <person name="Franceschini L.M."/>
            <person name="Leite T.F."/>
            <person name="Margarido G.R.A."/>
            <person name="Almeida C.A."/>
            <person name="Ferrarezi J.A."/>
            <person name="Labate C.A."/>
        </authorList>
    </citation>
    <scope>NUCLEOTIDE SEQUENCE</scope>
    <source>
        <strain evidence="1">MF-1</strain>
    </source>
</reference>